<organism evidence="4 5">
    <name type="scientific">Brassica napus</name>
    <name type="common">Rape</name>
    <dbReference type="NCBI Taxonomy" id="3708"/>
    <lineage>
        <taxon>Eukaryota</taxon>
        <taxon>Viridiplantae</taxon>
        <taxon>Streptophyta</taxon>
        <taxon>Embryophyta</taxon>
        <taxon>Tracheophyta</taxon>
        <taxon>Spermatophyta</taxon>
        <taxon>Magnoliopsida</taxon>
        <taxon>eudicotyledons</taxon>
        <taxon>Gunneridae</taxon>
        <taxon>Pentapetalae</taxon>
        <taxon>rosids</taxon>
        <taxon>malvids</taxon>
        <taxon>Brassicales</taxon>
        <taxon>Brassicaceae</taxon>
        <taxon>Brassiceae</taxon>
        <taxon>Brassica</taxon>
    </lineage>
</organism>
<keyword evidence="1" id="KW-0863">Zinc-finger</keyword>
<feature type="domain" description="RING-type" evidence="3">
    <location>
        <begin position="399"/>
        <end position="440"/>
    </location>
</feature>
<sequence>MQPNQEEIDEALAASLLYDDPESTICDTVTLRQIQQQQVMIPPLRVCPPECPQRFVWPYCPVPYPHGHDTLPFVCLYCPVPYFHVHDCPPVSREAFTGHIYGNSSTDMYRRSFSDIGSSSGHGDSENMNVEVVNELIESVGDVNRGLPQSKVSRLPTHKYGETPKCRWWWEKKKKFVSDDSQCSICLIDYEKGDRITTLTPCNHIYHTDCISEWLKKSTVCCVCKRKPNQVEIDEALAASLLYDDPESIIYDEVTARQIQQREEEASLISDEKLAKEWQDMEDLENHVFPTDDVNQIINQFQDMEVNGSTSLHCGSSSHQQGHVGGSIDTSSHSFQPPPPSGDVDPDNMTYEELNELGESIGAVNKGLSKSTIDQIPTHKFGASSWFRKKASSSGETECSICLIEFKKGDTISTLPCAHIYHKECISHWLEENKSCCVCKAEVGP</sequence>
<proteinExistence type="predicted"/>
<dbReference type="InterPro" id="IPR001841">
    <property type="entry name" value="Znf_RING"/>
</dbReference>
<dbReference type="Pfam" id="PF13639">
    <property type="entry name" value="zf-RING_2"/>
    <property type="match status" value="2"/>
</dbReference>
<name>A0ABQ8AWW5_BRANA</name>
<dbReference type="EMBL" id="JAGKQM010000012">
    <property type="protein sequence ID" value="KAH0896984.1"/>
    <property type="molecule type" value="Genomic_DNA"/>
</dbReference>
<comment type="caution">
    <text evidence="4">The sequence shown here is derived from an EMBL/GenBank/DDBJ whole genome shotgun (WGS) entry which is preliminary data.</text>
</comment>
<evidence type="ECO:0000313" key="4">
    <source>
        <dbReference type="EMBL" id="KAH0896984.1"/>
    </source>
</evidence>
<feature type="region of interest" description="Disordered" evidence="2">
    <location>
        <begin position="309"/>
        <end position="347"/>
    </location>
</feature>
<dbReference type="Proteomes" id="UP000824890">
    <property type="component" value="Unassembled WGS sequence"/>
</dbReference>
<gene>
    <name evidence="4" type="ORF">HID58_046552</name>
</gene>
<protein>
    <recommendedName>
        <fullName evidence="3">RING-type domain-containing protein</fullName>
    </recommendedName>
</protein>
<evidence type="ECO:0000256" key="1">
    <source>
        <dbReference type="PROSITE-ProRule" id="PRU00175"/>
    </source>
</evidence>
<keyword evidence="5" id="KW-1185">Reference proteome</keyword>
<dbReference type="Gene3D" id="3.30.40.10">
    <property type="entry name" value="Zinc/RING finger domain, C3HC4 (zinc finger)"/>
    <property type="match status" value="2"/>
</dbReference>
<keyword evidence="1" id="KW-0479">Metal-binding</keyword>
<dbReference type="PANTHER" id="PTHR46400">
    <property type="entry name" value="RING/U-BOX SUPERFAMILY PROTEIN"/>
    <property type="match status" value="1"/>
</dbReference>
<feature type="domain" description="RING-type" evidence="3">
    <location>
        <begin position="183"/>
        <end position="225"/>
    </location>
</feature>
<dbReference type="PANTHER" id="PTHR46400:SF5">
    <property type="entry name" value="RING-TYPE DOMAIN-CONTAINING PROTEIN"/>
    <property type="match status" value="1"/>
</dbReference>
<evidence type="ECO:0000259" key="3">
    <source>
        <dbReference type="PROSITE" id="PS50089"/>
    </source>
</evidence>
<accession>A0ABQ8AWW5</accession>
<dbReference type="PROSITE" id="PS50089">
    <property type="entry name" value="ZF_RING_2"/>
    <property type="match status" value="2"/>
</dbReference>
<reference evidence="4 5" key="1">
    <citation type="submission" date="2021-05" db="EMBL/GenBank/DDBJ databases">
        <title>Genome Assembly of Synthetic Allotetraploid Brassica napus Reveals Homoeologous Exchanges between Subgenomes.</title>
        <authorList>
            <person name="Davis J.T."/>
        </authorList>
    </citation>
    <scope>NUCLEOTIDE SEQUENCE [LARGE SCALE GENOMIC DNA]</scope>
    <source>
        <strain evidence="5">cv. Da-Ae</strain>
        <tissue evidence="4">Seedling</tissue>
    </source>
</reference>
<evidence type="ECO:0000256" key="2">
    <source>
        <dbReference type="SAM" id="MobiDB-lite"/>
    </source>
</evidence>
<evidence type="ECO:0000313" key="5">
    <source>
        <dbReference type="Proteomes" id="UP000824890"/>
    </source>
</evidence>
<dbReference type="SMART" id="SM00184">
    <property type="entry name" value="RING"/>
    <property type="match status" value="2"/>
</dbReference>
<keyword evidence="1" id="KW-0862">Zinc</keyword>
<dbReference type="InterPro" id="IPR013083">
    <property type="entry name" value="Znf_RING/FYVE/PHD"/>
</dbReference>
<dbReference type="InterPro" id="IPR033276">
    <property type="entry name" value="BB"/>
</dbReference>
<dbReference type="SUPFAM" id="SSF57850">
    <property type="entry name" value="RING/U-box"/>
    <property type="match status" value="2"/>
</dbReference>